<accession>A0A1F6V9G4</accession>
<sequence>MFKEQQPPTNPNEQFSQLMNLLADRPDLKQKMVPDILLIQELAPELERKVLQIASGFYGKINCNGTSVYLIGLTEKPMRVSPIKEMIEYLKSMTRNKELLPGSLVCYTAHPGLGEVYVPHSGILFLSKSGEQLVLHKPSYEDPLKIEPIEKAFDLKNVRGAGELESYSLK</sequence>
<protein>
    <submittedName>
        <fullName evidence="1">Uncharacterized protein</fullName>
    </submittedName>
</protein>
<organism evidence="1 2">
    <name type="scientific">Candidatus Nomurabacteria bacterium RIFCSPHIGHO2_01_FULL_40_24b</name>
    <dbReference type="NCBI Taxonomy" id="1801739"/>
    <lineage>
        <taxon>Bacteria</taxon>
        <taxon>Candidatus Nomuraibacteriota</taxon>
    </lineage>
</organism>
<comment type="caution">
    <text evidence="1">The sequence shown here is derived from an EMBL/GenBank/DDBJ whole genome shotgun (WGS) entry which is preliminary data.</text>
</comment>
<evidence type="ECO:0000313" key="2">
    <source>
        <dbReference type="Proteomes" id="UP000177370"/>
    </source>
</evidence>
<dbReference type="Proteomes" id="UP000177370">
    <property type="component" value="Unassembled WGS sequence"/>
</dbReference>
<dbReference type="EMBL" id="MFTP01000002">
    <property type="protein sequence ID" value="OGI66268.1"/>
    <property type="molecule type" value="Genomic_DNA"/>
</dbReference>
<dbReference type="AlphaFoldDB" id="A0A1F6V9G4"/>
<proteinExistence type="predicted"/>
<name>A0A1F6V9G4_9BACT</name>
<gene>
    <name evidence="1" type="ORF">A2647_00750</name>
</gene>
<evidence type="ECO:0000313" key="1">
    <source>
        <dbReference type="EMBL" id="OGI66268.1"/>
    </source>
</evidence>
<reference evidence="1 2" key="1">
    <citation type="journal article" date="2016" name="Nat. Commun.">
        <title>Thousands of microbial genomes shed light on interconnected biogeochemical processes in an aquifer system.</title>
        <authorList>
            <person name="Anantharaman K."/>
            <person name="Brown C.T."/>
            <person name="Hug L.A."/>
            <person name="Sharon I."/>
            <person name="Castelle C.J."/>
            <person name="Probst A.J."/>
            <person name="Thomas B.C."/>
            <person name="Singh A."/>
            <person name="Wilkins M.J."/>
            <person name="Karaoz U."/>
            <person name="Brodie E.L."/>
            <person name="Williams K.H."/>
            <person name="Hubbard S.S."/>
            <person name="Banfield J.F."/>
        </authorList>
    </citation>
    <scope>NUCLEOTIDE SEQUENCE [LARGE SCALE GENOMIC DNA]</scope>
</reference>